<dbReference type="InterPro" id="IPR043502">
    <property type="entry name" value="DNA/RNA_pol_sf"/>
</dbReference>
<dbReference type="Gene3D" id="3.30.420.10">
    <property type="entry name" value="Ribonuclease H-like superfamily/Ribonuclease H"/>
    <property type="match status" value="1"/>
</dbReference>
<dbReference type="InterPro" id="IPR050951">
    <property type="entry name" value="Retrovirus_Pol_polyprotein"/>
</dbReference>
<proteinExistence type="predicted"/>
<gene>
    <name evidence="3" type="ORF">Tci_027446</name>
</gene>
<name>A0A6L2L1A7_TANCI</name>
<dbReference type="AlphaFoldDB" id="A0A6L2L1A7"/>
<dbReference type="CDD" id="cd01647">
    <property type="entry name" value="RT_LTR"/>
    <property type="match status" value="1"/>
</dbReference>
<dbReference type="InterPro" id="IPR001584">
    <property type="entry name" value="Integrase_cat-core"/>
</dbReference>
<dbReference type="Pfam" id="PF00078">
    <property type="entry name" value="RVT_1"/>
    <property type="match status" value="1"/>
</dbReference>
<keyword evidence="1" id="KW-0175">Coiled coil</keyword>
<protein>
    <recommendedName>
        <fullName evidence="2">Integrase catalytic domain-containing protein</fullName>
    </recommendedName>
</protein>
<dbReference type="GO" id="GO:0003676">
    <property type="term" value="F:nucleic acid binding"/>
    <property type="evidence" value="ECO:0007669"/>
    <property type="project" value="InterPro"/>
</dbReference>
<dbReference type="Gene3D" id="3.30.70.270">
    <property type="match status" value="2"/>
</dbReference>
<sequence>MKNLEWYIQGSSVFSKIDLRSGYYQLRVREEDIPKTTFRTRYGDFEFQVMLFGLTNAPAVFMDLVNWVCKPYLDKFVIVFINYILIYLKIKQEHEEHLKLILELLKKEHFQGIYVDLAKIESIKDWASLKNYNGDSSLLGLAGYYQRFVKGFSKIAKLMTKLTQKKVKFDVGDKEEASFQLMKQKLCSAPIMALPERDNITMDFVTKLLRTQSENNTIWVVVDRLTKSAHFLPIKENDPMDELARLYLEEVVTRHRIPVSIICDHDPRFTTNFWMSFQKAMSTRLDMSTAYHPQTDGQSERTIQTLEDMLRACVIDFGNGWERQLPLVKFSYNNSSHASIKVASFEALTVGSGIQAARDRQKSYAKVRCKPLEFHVGNRVMLKLSRVHSTFRVSNLKKCLSDEPLEIPLDEIHIDEKLRFIKEREILSSRENVKTSFERRESWDPINIRLDIIHPELVVAVAFLAAAVVRKQAQHEEAIRENASLRARIKTTEAIEKITRSQERMTRSQERRARIEMERQLALVQESHRQDQENFRKL</sequence>
<evidence type="ECO:0000256" key="1">
    <source>
        <dbReference type="SAM" id="Coils"/>
    </source>
</evidence>
<dbReference type="GO" id="GO:0015074">
    <property type="term" value="P:DNA integration"/>
    <property type="evidence" value="ECO:0007669"/>
    <property type="project" value="InterPro"/>
</dbReference>
<accession>A0A6L2L1A7</accession>
<dbReference type="SUPFAM" id="SSF53098">
    <property type="entry name" value="Ribonuclease H-like"/>
    <property type="match status" value="1"/>
</dbReference>
<dbReference type="InterPro" id="IPR036397">
    <property type="entry name" value="RNaseH_sf"/>
</dbReference>
<organism evidence="3">
    <name type="scientific">Tanacetum cinerariifolium</name>
    <name type="common">Dalmatian daisy</name>
    <name type="synonym">Chrysanthemum cinerariifolium</name>
    <dbReference type="NCBI Taxonomy" id="118510"/>
    <lineage>
        <taxon>Eukaryota</taxon>
        <taxon>Viridiplantae</taxon>
        <taxon>Streptophyta</taxon>
        <taxon>Embryophyta</taxon>
        <taxon>Tracheophyta</taxon>
        <taxon>Spermatophyta</taxon>
        <taxon>Magnoliopsida</taxon>
        <taxon>eudicotyledons</taxon>
        <taxon>Gunneridae</taxon>
        <taxon>Pentapetalae</taxon>
        <taxon>asterids</taxon>
        <taxon>campanulids</taxon>
        <taxon>Asterales</taxon>
        <taxon>Asteraceae</taxon>
        <taxon>Asteroideae</taxon>
        <taxon>Anthemideae</taxon>
        <taxon>Anthemidinae</taxon>
        <taxon>Tanacetum</taxon>
    </lineage>
</organism>
<dbReference type="InterPro" id="IPR000477">
    <property type="entry name" value="RT_dom"/>
</dbReference>
<dbReference type="PROSITE" id="PS50994">
    <property type="entry name" value="INTEGRASE"/>
    <property type="match status" value="1"/>
</dbReference>
<reference evidence="3" key="1">
    <citation type="journal article" date="2019" name="Sci. Rep.">
        <title>Draft genome of Tanacetum cinerariifolium, the natural source of mosquito coil.</title>
        <authorList>
            <person name="Yamashiro T."/>
            <person name="Shiraishi A."/>
            <person name="Satake H."/>
            <person name="Nakayama K."/>
        </authorList>
    </citation>
    <scope>NUCLEOTIDE SEQUENCE</scope>
</reference>
<feature type="domain" description="Integrase catalytic" evidence="2">
    <location>
        <begin position="191"/>
        <end position="352"/>
    </location>
</feature>
<dbReference type="PANTHER" id="PTHR37984">
    <property type="entry name" value="PROTEIN CBG26694"/>
    <property type="match status" value="1"/>
</dbReference>
<comment type="caution">
    <text evidence="3">The sequence shown here is derived from an EMBL/GenBank/DDBJ whole genome shotgun (WGS) entry which is preliminary data.</text>
</comment>
<dbReference type="Gene3D" id="3.10.10.10">
    <property type="entry name" value="HIV Type 1 Reverse Transcriptase, subunit A, domain 1"/>
    <property type="match status" value="1"/>
</dbReference>
<dbReference type="PANTHER" id="PTHR37984:SF5">
    <property type="entry name" value="PROTEIN NYNRIN-LIKE"/>
    <property type="match status" value="1"/>
</dbReference>
<evidence type="ECO:0000259" key="2">
    <source>
        <dbReference type="PROSITE" id="PS50994"/>
    </source>
</evidence>
<feature type="coiled-coil region" evidence="1">
    <location>
        <begin position="468"/>
        <end position="518"/>
    </location>
</feature>
<dbReference type="SUPFAM" id="SSF56672">
    <property type="entry name" value="DNA/RNA polymerases"/>
    <property type="match status" value="1"/>
</dbReference>
<dbReference type="InterPro" id="IPR043128">
    <property type="entry name" value="Rev_trsase/Diguanyl_cyclase"/>
</dbReference>
<evidence type="ECO:0000313" key="3">
    <source>
        <dbReference type="EMBL" id="GEU55468.1"/>
    </source>
</evidence>
<dbReference type="InterPro" id="IPR012337">
    <property type="entry name" value="RNaseH-like_sf"/>
</dbReference>
<dbReference type="EMBL" id="BKCJ010003502">
    <property type="protein sequence ID" value="GEU55468.1"/>
    <property type="molecule type" value="Genomic_DNA"/>
</dbReference>